<gene>
    <name evidence="3" type="ORF">SAMN04487946_10458</name>
</gene>
<dbReference type="Proteomes" id="UP000199170">
    <property type="component" value="Unassembled WGS sequence"/>
</dbReference>
<feature type="compositionally biased region" description="Basic and acidic residues" evidence="2">
    <location>
        <begin position="463"/>
        <end position="476"/>
    </location>
</feature>
<dbReference type="RefSeq" id="WP_089766642.1">
    <property type="nucleotide sequence ID" value="NZ_FNPB01000004.1"/>
</dbReference>
<keyword evidence="4" id="KW-1185">Reference proteome</keyword>
<keyword evidence="1" id="KW-0175">Coiled coil</keyword>
<feature type="compositionally biased region" description="Polar residues" evidence="2">
    <location>
        <begin position="72"/>
        <end position="83"/>
    </location>
</feature>
<accession>A0A1H3FMK9</accession>
<feature type="compositionally biased region" description="Polar residues" evidence="2">
    <location>
        <begin position="344"/>
        <end position="358"/>
    </location>
</feature>
<evidence type="ECO:0000256" key="2">
    <source>
        <dbReference type="SAM" id="MobiDB-lite"/>
    </source>
</evidence>
<organism evidence="3 4">
    <name type="scientific">Halobellus clavatus</name>
    <dbReference type="NCBI Taxonomy" id="660517"/>
    <lineage>
        <taxon>Archaea</taxon>
        <taxon>Methanobacteriati</taxon>
        <taxon>Methanobacteriota</taxon>
        <taxon>Stenosarchaea group</taxon>
        <taxon>Halobacteria</taxon>
        <taxon>Halobacteriales</taxon>
        <taxon>Haloferacaceae</taxon>
        <taxon>Halobellus</taxon>
    </lineage>
</organism>
<feature type="compositionally biased region" description="Basic and acidic residues" evidence="2">
    <location>
        <begin position="322"/>
        <end position="335"/>
    </location>
</feature>
<protein>
    <submittedName>
        <fullName evidence="3">Uncharacterized protein</fullName>
    </submittedName>
</protein>
<proteinExistence type="predicted"/>
<sequence>MARESPGDDDTTSTSFEAWLDQQAESQGMTREELFEQLVSSYWTLNEMTQLLGESGGGGAPLYSQGDLFDNGNHSSGGSNAPNRESDPNGRRERATDDRQNPDRVQTDAETDLEERIDDLQGQLDTVESDLETEIERGQTRDQLFDALADRLTEVETELGEIATTTESSQEELSARIEQLRADLLERQQSLAEDQDQVEQWLNTEFDSLQTILEYLLNRTDELAAEASSAESRYEREVERLQAERERLDSLKREAAEHEVHEGACEACEETIDLDLLASPQCPHCDAVLTGIDSEQRWWFFTDTVVTVRDSTDESGGLTESFEQRSDPNLRREPTVEESEDAPSEQTAGESPTPSSADLRSDSKPSERQGSSTEQPAGESEKSAPESIDLATPFGDGRDPDEQSRDKDGARTNENGDSSGGDASDASSFEFANEPKSTRDSPVDDSGEDDRSEQTASPFGDLDDLRHEENRSGGSE</sequence>
<feature type="coiled-coil region" evidence="1">
    <location>
        <begin position="170"/>
        <end position="197"/>
    </location>
</feature>
<name>A0A1H3FMK9_9EURY</name>
<feature type="compositionally biased region" description="Basic and acidic residues" evidence="2">
    <location>
        <begin position="84"/>
        <end position="107"/>
    </location>
</feature>
<reference evidence="4" key="1">
    <citation type="submission" date="2016-10" db="EMBL/GenBank/DDBJ databases">
        <authorList>
            <person name="Varghese N."/>
            <person name="Submissions S."/>
        </authorList>
    </citation>
    <scope>NUCLEOTIDE SEQUENCE [LARGE SCALE GENOMIC DNA]</scope>
    <source>
        <strain evidence="4">CGMCC 1.10118</strain>
    </source>
</reference>
<feature type="compositionally biased region" description="Basic and acidic residues" evidence="2">
    <location>
        <begin position="396"/>
        <end position="411"/>
    </location>
</feature>
<evidence type="ECO:0000256" key="1">
    <source>
        <dbReference type="SAM" id="Coils"/>
    </source>
</evidence>
<feature type="region of interest" description="Disordered" evidence="2">
    <location>
        <begin position="51"/>
        <end position="116"/>
    </location>
</feature>
<evidence type="ECO:0000313" key="4">
    <source>
        <dbReference type="Proteomes" id="UP000199170"/>
    </source>
</evidence>
<feature type="region of interest" description="Disordered" evidence="2">
    <location>
        <begin position="310"/>
        <end position="476"/>
    </location>
</feature>
<feature type="compositionally biased region" description="Low complexity" evidence="2">
    <location>
        <begin position="416"/>
        <end position="428"/>
    </location>
</feature>
<feature type="coiled-coil region" evidence="1">
    <location>
        <begin position="224"/>
        <end position="261"/>
    </location>
</feature>
<feature type="region of interest" description="Disordered" evidence="2">
    <location>
        <begin position="1"/>
        <end position="32"/>
    </location>
</feature>
<dbReference type="OrthoDB" id="178000at2157"/>
<evidence type="ECO:0000313" key="3">
    <source>
        <dbReference type="EMBL" id="SDX92171.1"/>
    </source>
</evidence>
<dbReference type="AlphaFoldDB" id="A0A1H3FMK9"/>
<dbReference type="Gene3D" id="1.10.287.1490">
    <property type="match status" value="1"/>
</dbReference>
<dbReference type="EMBL" id="FNPB01000004">
    <property type="protein sequence ID" value="SDX92171.1"/>
    <property type="molecule type" value="Genomic_DNA"/>
</dbReference>